<evidence type="ECO:0008006" key="6">
    <source>
        <dbReference type="Google" id="ProtNLM"/>
    </source>
</evidence>
<comment type="caution">
    <text evidence="4">The sequence shown here is derived from an EMBL/GenBank/DDBJ whole genome shotgun (WGS) entry which is preliminary data.</text>
</comment>
<evidence type="ECO:0000313" key="5">
    <source>
        <dbReference type="Proteomes" id="UP000230903"/>
    </source>
</evidence>
<evidence type="ECO:0000259" key="2">
    <source>
        <dbReference type="Pfam" id="PF01408"/>
    </source>
</evidence>
<dbReference type="PANTHER" id="PTHR43249:SF1">
    <property type="entry name" value="D-GLUCOSIDE 3-DEHYDROGENASE"/>
    <property type="match status" value="1"/>
</dbReference>
<dbReference type="Pfam" id="PF01408">
    <property type="entry name" value="GFO_IDH_MocA"/>
    <property type="match status" value="1"/>
</dbReference>
<dbReference type="EMBL" id="PFBC01000059">
    <property type="protein sequence ID" value="PIR87585.1"/>
    <property type="molecule type" value="Genomic_DNA"/>
</dbReference>
<dbReference type="Gene3D" id="3.30.360.10">
    <property type="entry name" value="Dihydrodipicolinate Reductase, domain 2"/>
    <property type="match status" value="1"/>
</dbReference>
<dbReference type="SUPFAM" id="SSF55347">
    <property type="entry name" value="Glyceraldehyde-3-phosphate dehydrogenase-like, C-terminal domain"/>
    <property type="match status" value="1"/>
</dbReference>
<dbReference type="InterPro" id="IPR052515">
    <property type="entry name" value="Gfo/Idh/MocA_Oxidoreductase"/>
</dbReference>
<dbReference type="InterPro" id="IPR036237">
    <property type="entry name" value="Xyl_isomerase-like_sf"/>
</dbReference>
<name>A0A2H0UP75_9BACT</name>
<dbReference type="GO" id="GO:0000166">
    <property type="term" value="F:nucleotide binding"/>
    <property type="evidence" value="ECO:0007669"/>
    <property type="project" value="InterPro"/>
</dbReference>
<dbReference type="InterPro" id="IPR000683">
    <property type="entry name" value="Gfo/Idh/MocA-like_OxRdtase_N"/>
</dbReference>
<dbReference type="PANTHER" id="PTHR43249">
    <property type="entry name" value="UDP-N-ACETYL-2-AMINO-2-DEOXY-D-GLUCURONATE OXIDASE"/>
    <property type="match status" value="1"/>
</dbReference>
<feature type="domain" description="GFO/IDH/MocA-like oxidoreductase" evidence="3">
    <location>
        <begin position="410"/>
        <end position="530"/>
    </location>
</feature>
<gene>
    <name evidence="4" type="ORF">COU10_03880</name>
</gene>
<sequence>MENKLKITTINDEISDSLNETIKFLKLHKIKYVELRTINKKNLIDYSLGEVKNIRKLLSHHGISVSAFASPLFKWYPDSSKEESQEKVDTFGFNPRLSLPEKQNYITKAIAIAKVLDTRNIRIFSSLKTPSTKYSFISDSLFEFALSEAQKEDITLLLENEPPCYIYKMSDVKHLSQKFAHKNLKIWFDVANFYKIREQVLLKNLEELKDNIEYFHLKDFDKNGNYVALGEGVINYKRIISDIRKVFGSKDIFLSIETHVRSDPKGATKKSLQTLNKLLLEKRIGYGIVGCGQVFEKHGSAVSNNERSELRAIFDTDKNKAKATSRRFDCEVKADFNELLTDDTIDVINIRTPNDTHANLVLETLKSGKYCFCEKPLCLTSKEGDRILKSKLYKNNVIVNFQNRFNPAVQRLLKYLETGQLGKIVLCSVDVRWWRDDRYFKDWHGDPKRVGGMLFNQGVHALDLMLQICGPVKRITKITRSLRKSARIDDIYLALLQFNSGAIGCIETTTYTKFKNCEASLFVIGEKGSIKLGGPSFNKLEFLSLKNKDSKISEVNDSSIDNEDSHFKLVKALNTYLLDGKKNKLLASAEDGVRVTEFIEKLYH</sequence>
<protein>
    <recommendedName>
        <fullName evidence="6">Gfo/Idh/MocA-like oxidoreductase N-terminal domain-containing protein</fullName>
    </recommendedName>
</protein>
<dbReference type="Proteomes" id="UP000230903">
    <property type="component" value="Unassembled WGS sequence"/>
</dbReference>
<feature type="domain" description="Xylose isomerase-like TIM barrel" evidence="1">
    <location>
        <begin position="28"/>
        <end position="277"/>
    </location>
</feature>
<dbReference type="Gene3D" id="3.20.20.150">
    <property type="entry name" value="Divalent-metal-dependent TIM barrel enzymes"/>
    <property type="match status" value="1"/>
</dbReference>
<dbReference type="Pfam" id="PF22725">
    <property type="entry name" value="GFO_IDH_MocA_C3"/>
    <property type="match status" value="1"/>
</dbReference>
<proteinExistence type="predicted"/>
<dbReference type="InterPro" id="IPR055170">
    <property type="entry name" value="GFO_IDH_MocA-like_dom"/>
</dbReference>
<organism evidence="4 5">
    <name type="scientific">Candidatus Harrisonbacteria bacterium CG10_big_fil_rev_8_21_14_0_10_45_28</name>
    <dbReference type="NCBI Taxonomy" id="1974586"/>
    <lineage>
        <taxon>Bacteria</taxon>
        <taxon>Candidatus Harrisoniibacteriota</taxon>
    </lineage>
</organism>
<evidence type="ECO:0000259" key="1">
    <source>
        <dbReference type="Pfam" id="PF01261"/>
    </source>
</evidence>
<dbReference type="Gene3D" id="3.40.50.720">
    <property type="entry name" value="NAD(P)-binding Rossmann-like Domain"/>
    <property type="match status" value="1"/>
</dbReference>
<dbReference type="AlphaFoldDB" id="A0A2H0UP75"/>
<accession>A0A2H0UP75</accession>
<evidence type="ECO:0000313" key="4">
    <source>
        <dbReference type="EMBL" id="PIR87585.1"/>
    </source>
</evidence>
<dbReference type="InterPro" id="IPR036291">
    <property type="entry name" value="NAD(P)-bd_dom_sf"/>
</dbReference>
<evidence type="ECO:0000259" key="3">
    <source>
        <dbReference type="Pfam" id="PF22725"/>
    </source>
</evidence>
<dbReference type="SUPFAM" id="SSF51735">
    <property type="entry name" value="NAD(P)-binding Rossmann-fold domains"/>
    <property type="match status" value="1"/>
</dbReference>
<feature type="domain" description="Gfo/Idh/MocA-like oxidoreductase N-terminal" evidence="2">
    <location>
        <begin position="285"/>
        <end position="390"/>
    </location>
</feature>
<dbReference type="Pfam" id="PF01261">
    <property type="entry name" value="AP_endonuc_2"/>
    <property type="match status" value="1"/>
</dbReference>
<dbReference type="SUPFAM" id="SSF51658">
    <property type="entry name" value="Xylose isomerase-like"/>
    <property type="match status" value="1"/>
</dbReference>
<dbReference type="InterPro" id="IPR013022">
    <property type="entry name" value="Xyl_isomerase-like_TIM-brl"/>
</dbReference>
<reference evidence="5" key="1">
    <citation type="submission" date="2017-09" db="EMBL/GenBank/DDBJ databases">
        <title>Depth-based differentiation of microbial function through sediment-hosted aquifers and enrichment of novel symbionts in the deep terrestrial subsurface.</title>
        <authorList>
            <person name="Probst A.J."/>
            <person name="Ladd B."/>
            <person name="Jarett J.K."/>
            <person name="Geller-Mcgrath D.E."/>
            <person name="Sieber C.M.K."/>
            <person name="Emerson J.B."/>
            <person name="Anantharaman K."/>
            <person name="Thomas B.C."/>
            <person name="Malmstrom R."/>
            <person name="Stieglmeier M."/>
            <person name="Klingl A."/>
            <person name="Woyke T."/>
            <person name="Ryan C.M."/>
            <person name="Banfield J.F."/>
        </authorList>
    </citation>
    <scope>NUCLEOTIDE SEQUENCE [LARGE SCALE GENOMIC DNA]</scope>
</reference>